<dbReference type="Proteomes" id="UP000004814">
    <property type="component" value="Unassembled WGS sequence"/>
</dbReference>
<evidence type="ECO:0000313" key="2">
    <source>
        <dbReference type="EMBL" id="EDT37806.1"/>
    </source>
</evidence>
<dbReference type="AlphaFoldDB" id="B1TF47"/>
<accession>B1TF47</accession>
<gene>
    <name evidence="2" type="ORF">BamMEX5DRAFT_6413</name>
</gene>
<dbReference type="SUPFAM" id="SSF53448">
    <property type="entry name" value="Nucleotide-diphospho-sugar transferases"/>
    <property type="match status" value="1"/>
</dbReference>
<evidence type="ECO:0000313" key="3">
    <source>
        <dbReference type="Proteomes" id="UP000004814"/>
    </source>
</evidence>
<dbReference type="RefSeq" id="WP_006762141.1">
    <property type="nucleotide sequence ID" value="NZ_ABLK01000380.1"/>
</dbReference>
<dbReference type="InterPro" id="IPR029044">
    <property type="entry name" value="Nucleotide-diphossugar_trans"/>
</dbReference>
<feature type="compositionally biased region" description="Polar residues" evidence="1">
    <location>
        <begin position="1"/>
        <end position="15"/>
    </location>
</feature>
<protein>
    <submittedName>
        <fullName evidence="2">Uncharacterized protein</fullName>
    </submittedName>
</protein>
<proteinExistence type="predicted"/>
<reference evidence="2 3" key="1">
    <citation type="submission" date="2008-03" db="EMBL/GenBank/DDBJ databases">
        <title>Sequencing of the draft genome and assembly of Burkholderia ambifaria MEX-5.</title>
        <authorList>
            <consortium name="US DOE Joint Genome Institute (JGI-PGF)"/>
            <person name="Copeland A."/>
            <person name="Lucas S."/>
            <person name="Lapidus A."/>
            <person name="Glavina del Rio T."/>
            <person name="Dalin E."/>
            <person name="Tice H."/>
            <person name="Bruce D."/>
            <person name="Goodwin L."/>
            <person name="Pitluck S."/>
            <person name="Larimer F."/>
            <person name="Land M.L."/>
            <person name="Hauser L."/>
            <person name="Tiedje J."/>
            <person name="Richardson P."/>
        </authorList>
    </citation>
    <scope>NUCLEOTIDE SEQUENCE [LARGE SCALE GENOMIC DNA]</scope>
    <source>
        <strain evidence="2 3">MEX-5</strain>
    </source>
</reference>
<dbReference type="Gene3D" id="3.90.550.20">
    <property type="match status" value="1"/>
</dbReference>
<comment type="caution">
    <text evidence="2">The sequence shown here is derived from an EMBL/GenBank/DDBJ whole genome shotgun (WGS) entry which is preliminary data.</text>
</comment>
<feature type="region of interest" description="Disordered" evidence="1">
    <location>
        <begin position="1"/>
        <end position="31"/>
    </location>
</feature>
<dbReference type="EMBL" id="ABLK01000380">
    <property type="protein sequence ID" value="EDT37806.1"/>
    <property type="molecule type" value="Genomic_DNA"/>
</dbReference>
<name>B1TF47_9BURK</name>
<organism evidence="2 3">
    <name type="scientific">Burkholderia ambifaria MEX-5</name>
    <dbReference type="NCBI Taxonomy" id="396597"/>
    <lineage>
        <taxon>Bacteria</taxon>
        <taxon>Pseudomonadati</taxon>
        <taxon>Pseudomonadota</taxon>
        <taxon>Betaproteobacteria</taxon>
        <taxon>Burkholderiales</taxon>
        <taxon>Burkholderiaceae</taxon>
        <taxon>Burkholderia</taxon>
        <taxon>Burkholderia cepacia complex</taxon>
    </lineage>
</organism>
<dbReference type="PATRIC" id="fig|396597.7.peg.997"/>
<sequence>MPIYATTRQAQGGTSRRSKEPSGLQKKSHLYPEGGNGMAKNAHFAWEGPPITQMALFNILNFQRLNTDYCVTIWTSRPLSIFATLDKMVSESIEASYRYVAFSLLGKINIEDPEILFDQLPFRLRAIHAREKSGPYKNMAAASDVVRLAALYLRGGSIWMLTSA</sequence>
<evidence type="ECO:0000256" key="1">
    <source>
        <dbReference type="SAM" id="MobiDB-lite"/>
    </source>
</evidence>